<proteinExistence type="inferred from homology"/>
<evidence type="ECO:0000256" key="11">
    <source>
        <dbReference type="PIRSR" id="PIRSR001174-1"/>
    </source>
</evidence>
<dbReference type="InterPro" id="IPR027417">
    <property type="entry name" value="P-loop_NTPase"/>
</dbReference>
<dbReference type="FunFam" id="3.40.50.300:FF:000021">
    <property type="entry name" value="Lon protease homolog"/>
    <property type="match status" value="1"/>
</dbReference>
<dbReference type="Gene3D" id="3.30.230.10">
    <property type="match status" value="1"/>
</dbReference>
<dbReference type="CDD" id="cd19500">
    <property type="entry name" value="RecA-like_Lon"/>
    <property type="match status" value="1"/>
</dbReference>
<dbReference type="InterPro" id="IPR027065">
    <property type="entry name" value="Lon_Prtase"/>
</dbReference>
<evidence type="ECO:0000256" key="12">
    <source>
        <dbReference type="PIRSR" id="PIRSR001174-2"/>
    </source>
</evidence>
<dbReference type="InterPro" id="IPR054594">
    <property type="entry name" value="Lon_lid"/>
</dbReference>
<evidence type="ECO:0000256" key="3">
    <source>
        <dbReference type="ARBA" id="ARBA00022801"/>
    </source>
</evidence>
<evidence type="ECO:0000256" key="6">
    <source>
        <dbReference type="ARBA" id="ARBA00050665"/>
    </source>
</evidence>
<protein>
    <recommendedName>
        <fullName evidence="9 10">Lon protease</fullName>
        <ecNumber evidence="8 10">3.4.21.53</ecNumber>
    </recommendedName>
</protein>
<sequence length="852" mass="95045">MITVPVYNMIILPNISLTFKKDFFDDASTTDIHEGDDVLFVFQKESKKKENLTKDDFYPIGVSGRVQSVDSDGDVTIETLGRMDLGEVEISGEEIYVPSVLREDVQDVPEEEMNKRLNAMKGRLFEFLKKFPWGLMARQYVNRWKSLEEAATALSSYLSLDPEERFHFLEVNKESERLDMIEKAIYGFIAESDVTSEAEDAAKKTNEKLYREDALKKQIDFLQKQLDEMHPENVSDVRRFQEKIEKSGMNETARKEADKVLQRMKQEGKEGHEYGMLYDYLDFVTSLDWKKARSKKIDLKKAQEILDEDHYGLKKVKNRVIQQLAVMSLNRKQSGSILLFVGAPGTGKTSIGQSIAKALGRKYVRISLGGVRDEAEIRGHRRTYIGAMPGRIMNAMKTAGTSNPVIVLDEVDKLSRDYNGDPASALLEVLDPEQNFSFTDHYMNVPYDLSDVLFVCTANTTDTIPEPLLNRMEVIQFPGYTAVEKFQIARRHLLPRAMKAAGITADQLEVTDDAIRTVISGYTMESGVRGLKKQMDTLCRYAAVRIVEQSQESTDKKSTALSLPQGEAGSTSAGKSDRQELRIVVGKDDVRQYLDQHPIHHDSILEEKKPGIVTGLAWTAAGGEILFIETLFTKGNGKVIITGQLGDVMKESVQIAISLVKAMYPEKEELFEKNDLHIHVPEGAIPKDGPSAGITLTTALASLVTGREVSPEWAMTGEVSLRGGVMPIGGLPEKLMAAQRAGIKRVFVPYENVEDLDEVADEVKEALEIFPVRKVRDVLEKLNLEPSQSDSTGKGGTSGKKGSAKKKAEKAPIPADPFGNLKAFWGEKGVTEVPLRPLDTGRNPQVHEETGR</sequence>
<dbReference type="InterPro" id="IPR003959">
    <property type="entry name" value="ATPase_AAA_core"/>
</dbReference>
<dbReference type="Gene3D" id="1.10.8.60">
    <property type="match status" value="1"/>
</dbReference>
<keyword evidence="3 10" id="KW-0378">Hydrolase</keyword>
<evidence type="ECO:0000256" key="7">
    <source>
        <dbReference type="ARBA" id="ARBA00053875"/>
    </source>
</evidence>
<reference evidence="17 18" key="1">
    <citation type="submission" date="2019-08" db="EMBL/GenBank/DDBJ databases">
        <title>In-depth cultivation of the pig gut microbiome towards novel bacterial diversity and tailored functional studies.</title>
        <authorList>
            <person name="Wylensek D."/>
            <person name="Hitch T.C.A."/>
            <person name="Clavel T."/>
        </authorList>
    </citation>
    <scope>NUCLEOTIDE SEQUENCE [LARGE SCALE GENOMIC DNA]</scope>
    <source>
        <strain evidence="17 18">Oil+RF-744-WCA-WT-11</strain>
    </source>
</reference>
<dbReference type="Pfam" id="PF00004">
    <property type="entry name" value="AAA"/>
    <property type="match status" value="1"/>
</dbReference>
<dbReference type="NCBIfam" id="TIGR00763">
    <property type="entry name" value="lon"/>
    <property type="match status" value="1"/>
</dbReference>
<dbReference type="EMBL" id="VULZ01000002">
    <property type="protein sequence ID" value="MSS13913.1"/>
    <property type="molecule type" value="Genomic_DNA"/>
</dbReference>
<dbReference type="GO" id="GO:0005524">
    <property type="term" value="F:ATP binding"/>
    <property type="evidence" value="ECO:0007669"/>
    <property type="project" value="UniProtKB-KW"/>
</dbReference>
<dbReference type="PIRSF" id="PIRSF001174">
    <property type="entry name" value="Lon_proteas"/>
    <property type="match status" value="1"/>
</dbReference>
<dbReference type="InterPro" id="IPR008269">
    <property type="entry name" value="Lon_proteolytic"/>
</dbReference>
<dbReference type="GO" id="GO:0004176">
    <property type="term" value="F:ATP-dependent peptidase activity"/>
    <property type="evidence" value="ECO:0007669"/>
    <property type="project" value="UniProtKB-UniRule"/>
</dbReference>
<dbReference type="GO" id="GO:0016887">
    <property type="term" value="F:ATP hydrolysis activity"/>
    <property type="evidence" value="ECO:0007669"/>
    <property type="project" value="InterPro"/>
</dbReference>
<evidence type="ECO:0000256" key="15">
    <source>
        <dbReference type="SAM" id="MobiDB-lite"/>
    </source>
</evidence>
<evidence type="ECO:0000256" key="8">
    <source>
        <dbReference type="ARBA" id="ARBA00066743"/>
    </source>
</evidence>
<dbReference type="PRINTS" id="PR00830">
    <property type="entry name" value="ENDOLAPTASE"/>
</dbReference>
<comment type="catalytic activity">
    <reaction evidence="6 10 13">
        <text>Hydrolysis of proteins in presence of ATP.</text>
        <dbReference type="EC" id="3.4.21.53"/>
    </reaction>
</comment>
<feature type="binding site" evidence="12">
    <location>
        <begin position="342"/>
        <end position="349"/>
    </location>
    <ligand>
        <name>ATP</name>
        <dbReference type="ChEBI" id="CHEBI:30616"/>
    </ligand>
</feature>
<dbReference type="SUPFAM" id="SSF54211">
    <property type="entry name" value="Ribosomal protein S5 domain 2-like"/>
    <property type="match status" value="1"/>
</dbReference>
<gene>
    <name evidence="17" type="primary">lon</name>
    <name evidence="17" type="ORF">FYJ35_02455</name>
</gene>
<evidence type="ECO:0000313" key="18">
    <source>
        <dbReference type="Proteomes" id="UP000481852"/>
    </source>
</evidence>
<accession>A0A6L5X3G4</accession>
<dbReference type="Gene3D" id="1.20.58.1480">
    <property type="match status" value="1"/>
</dbReference>
<dbReference type="GO" id="GO:0005737">
    <property type="term" value="C:cytoplasm"/>
    <property type="evidence" value="ECO:0007669"/>
    <property type="project" value="UniProtKB-SubCell"/>
</dbReference>
<evidence type="ECO:0000256" key="14">
    <source>
        <dbReference type="RuleBase" id="RU000591"/>
    </source>
</evidence>
<dbReference type="GO" id="GO:0030163">
    <property type="term" value="P:protein catabolic process"/>
    <property type="evidence" value="ECO:0007669"/>
    <property type="project" value="InterPro"/>
</dbReference>
<feature type="region of interest" description="Disordered" evidence="15">
    <location>
        <begin position="832"/>
        <end position="852"/>
    </location>
</feature>
<dbReference type="SUPFAM" id="SSF88697">
    <property type="entry name" value="PUA domain-like"/>
    <property type="match status" value="1"/>
</dbReference>
<dbReference type="Gene3D" id="3.40.50.300">
    <property type="entry name" value="P-loop containing nucleotide triphosphate hydrolases"/>
    <property type="match status" value="1"/>
</dbReference>
<dbReference type="InterPro" id="IPR003111">
    <property type="entry name" value="Lon_prtase_N"/>
</dbReference>
<dbReference type="SMART" id="SM00382">
    <property type="entry name" value="AAA"/>
    <property type="match status" value="1"/>
</dbReference>
<dbReference type="GO" id="GO:0006508">
    <property type="term" value="P:proteolysis"/>
    <property type="evidence" value="ECO:0007669"/>
    <property type="project" value="UniProtKB-KW"/>
</dbReference>
<dbReference type="Proteomes" id="UP000481852">
    <property type="component" value="Unassembled WGS sequence"/>
</dbReference>
<dbReference type="RefSeq" id="WP_154522657.1">
    <property type="nucleotide sequence ID" value="NZ_JAQYJL010000026.1"/>
</dbReference>
<dbReference type="InterPro" id="IPR014721">
    <property type="entry name" value="Ribsml_uS5_D2-typ_fold_subgr"/>
</dbReference>
<comment type="subunit">
    <text evidence="10">Homohexamer. Organized in a ring with a central cavity.</text>
</comment>
<comment type="similarity">
    <text evidence="10 13 14">Belongs to the peptidase S16 family.</text>
</comment>
<keyword evidence="10" id="KW-0963">Cytoplasm</keyword>
<keyword evidence="2 10" id="KW-0547">Nucleotide-binding</keyword>
<dbReference type="InterPro" id="IPR003593">
    <property type="entry name" value="AAA+_ATPase"/>
</dbReference>
<keyword evidence="5 10" id="KW-0067">ATP-binding</keyword>
<dbReference type="PROSITE" id="PS01046">
    <property type="entry name" value="LON_SER"/>
    <property type="match status" value="1"/>
</dbReference>
<evidence type="ECO:0000256" key="1">
    <source>
        <dbReference type="ARBA" id="ARBA00022670"/>
    </source>
</evidence>
<feature type="region of interest" description="Disordered" evidence="15">
    <location>
        <begin position="784"/>
        <end position="820"/>
    </location>
</feature>
<dbReference type="InterPro" id="IPR004815">
    <property type="entry name" value="Lon_bac/euk-typ"/>
</dbReference>
<comment type="function">
    <text evidence="7">ATP-dependent serine protease that mediates the selective degradation of mutant and abnormal proteins as well as certain short-lived regulatory proteins. Required for cellular homeostasis and for survival from DNA damage and developmental changes induced by stress. Degrades polypeptides processively to yield small peptide fragments that are 5 to 10 amino acids long. Binds to DNA in a double-stranded, site-specific manner.</text>
</comment>
<keyword evidence="18" id="KW-1185">Reference proteome</keyword>
<comment type="caution">
    <text evidence="17">The sequence shown here is derived from an EMBL/GenBank/DDBJ whole genome shotgun (WGS) entry which is preliminary data.</text>
</comment>
<dbReference type="InterPro" id="IPR020568">
    <property type="entry name" value="Ribosomal_Su5_D2-typ_SF"/>
</dbReference>
<feature type="active site" evidence="11 13">
    <location>
        <position position="691"/>
    </location>
</feature>
<evidence type="ECO:0000256" key="5">
    <source>
        <dbReference type="ARBA" id="ARBA00022840"/>
    </source>
</evidence>
<keyword evidence="1 10" id="KW-0645">Protease</keyword>
<dbReference type="AlphaFoldDB" id="A0A6L5X3G4"/>
<evidence type="ECO:0000256" key="13">
    <source>
        <dbReference type="PROSITE-ProRule" id="PRU01122"/>
    </source>
</evidence>
<dbReference type="PROSITE" id="PS51786">
    <property type="entry name" value="LON_PROTEOLYTIC"/>
    <property type="match status" value="1"/>
</dbReference>
<dbReference type="InterPro" id="IPR008268">
    <property type="entry name" value="Peptidase_S16_AS"/>
</dbReference>
<evidence type="ECO:0000256" key="4">
    <source>
        <dbReference type="ARBA" id="ARBA00022825"/>
    </source>
</evidence>
<evidence type="ECO:0000259" key="16">
    <source>
        <dbReference type="PROSITE" id="PS51786"/>
    </source>
</evidence>
<dbReference type="SUPFAM" id="SSF52540">
    <property type="entry name" value="P-loop containing nucleoside triphosphate hydrolases"/>
    <property type="match status" value="1"/>
</dbReference>
<dbReference type="Pfam" id="PF05362">
    <property type="entry name" value="Lon_C"/>
    <property type="match status" value="1"/>
</dbReference>
<feature type="active site" evidence="11 13">
    <location>
        <position position="734"/>
    </location>
</feature>
<dbReference type="EC" id="3.4.21.53" evidence="8 10"/>
<name>A0A6L5X3G4_9FIRM</name>
<feature type="region of interest" description="Disordered" evidence="15">
    <location>
        <begin position="555"/>
        <end position="577"/>
    </location>
</feature>
<organism evidence="17 18">
    <name type="scientific">Porcincola intestinalis</name>
    <dbReference type="NCBI Taxonomy" id="2606632"/>
    <lineage>
        <taxon>Bacteria</taxon>
        <taxon>Bacillati</taxon>
        <taxon>Bacillota</taxon>
        <taxon>Clostridia</taxon>
        <taxon>Lachnospirales</taxon>
        <taxon>Lachnospiraceae</taxon>
        <taxon>Porcincola</taxon>
    </lineage>
</organism>
<dbReference type="Pfam" id="PF02190">
    <property type="entry name" value="LON_substr_bdg"/>
    <property type="match status" value="1"/>
</dbReference>
<evidence type="ECO:0000313" key="17">
    <source>
        <dbReference type="EMBL" id="MSS13913.1"/>
    </source>
</evidence>
<evidence type="ECO:0000256" key="10">
    <source>
        <dbReference type="PIRNR" id="PIRNR001174"/>
    </source>
</evidence>
<evidence type="ECO:0000256" key="2">
    <source>
        <dbReference type="ARBA" id="ARBA00022741"/>
    </source>
</evidence>
<feature type="domain" description="Lon proteolytic" evidence="16">
    <location>
        <begin position="607"/>
        <end position="785"/>
    </location>
</feature>
<keyword evidence="4 10" id="KW-0720">Serine protease</keyword>
<dbReference type="Gene3D" id="1.20.5.5270">
    <property type="match status" value="1"/>
</dbReference>
<evidence type="ECO:0000256" key="9">
    <source>
        <dbReference type="ARBA" id="ARBA00071934"/>
    </source>
</evidence>
<dbReference type="PANTHER" id="PTHR10046">
    <property type="entry name" value="ATP DEPENDENT LON PROTEASE FAMILY MEMBER"/>
    <property type="match status" value="1"/>
</dbReference>
<dbReference type="InterPro" id="IPR015947">
    <property type="entry name" value="PUA-like_sf"/>
</dbReference>
<dbReference type="GO" id="GO:0004252">
    <property type="term" value="F:serine-type endopeptidase activity"/>
    <property type="evidence" value="ECO:0007669"/>
    <property type="project" value="UniProtKB-UniRule"/>
</dbReference>
<comment type="subcellular location">
    <subcellularLocation>
        <location evidence="10">Cytoplasm</location>
    </subcellularLocation>
</comment>
<dbReference type="Pfam" id="PF22667">
    <property type="entry name" value="Lon_lid"/>
    <property type="match status" value="1"/>
</dbReference>